<proteinExistence type="predicted"/>
<name>A0A0M2K6V3_9MYCO</name>
<sequence>MSVYDTACLITGVSLANIDATAILLRRTADGHYHPLSLGTYGFYDGYGCLDAITTNHHAEALTAFASNAFRAGRFHAHDYTHTGDPHWFDPNIAIESLLYLCERTTTCSDLYGGTYPPCTMLDGDPVVLTMIAQPVWDAITASRRPGRRNLAAMAFGAGLPTATEIYGPDLNGPLQEQLRQLAVISHFIATHPPLRWAPPGEPRQRYPRGAGRQFSAEERRQFLDDARRDYRADDTIQNALDVYIKAVD</sequence>
<protein>
    <submittedName>
        <fullName evidence="1">Uncharacterized protein</fullName>
    </submittedName>
</protein>
<dbReference type="AlphaFoldDB" id="A0A0M2K6V3"/>
<dbReference type="PATRIC" id="fig|1807.13.peg.1934"/>
<dbReference type="Proteomes" id="UP000034150">
    <property type="component" value="Unassembled WGS sequence"/>
</dbReference>
<organism evidence="1 2">
    <name type="scientific">Mycolicibacterium obuense</name>
    <dbReference type="NCBI Taxonomy" id="1807"/>
    <lineage>
        <taxon>Bacteria</taxon>
        <taxon>Bacillati</taxon>
        <taxon>Actinomycetota</taxon>
        <taxon>Actinomycetes</taxon>
        <taxon>Mycobacteriales</taxon>
        <taxon>Mycobacteriaceae</taxon>
        <taxon>Mycolicibacterium</taxon>
    </lineage>
</organism>
<accession>A0A0M2K6V3</accession>
<dbReference type="OrthoDB" id="4770995at2"/>
<gene>
    <name evidence="1" type="ORF">WN67_06055</name>
</gene>
<keyword evidence="2" id="KW-1185">Reference proteome</keyword>
<dbReference type="RefSeq" id="WP_046362147.1">
    <property type="nucleotide sequence ID" value="NZ_LAUZ02000016.1"/>
</dbReference>
<comment type="caution">
    <text evidence="1">The sequence shown here is derived from an EMBL/GenBank/DDBJ whole genome shotgun (WGS) entry which is preliminary data.</text>
</comment>
<evidence type="ECO:0000313" key="1">
    <source>
        <dbReference type="EMBL" id="KKF02925.1"/>
    </source>
</evidence>
<reference evidence="1 2" key="1">
    <citation type="journal article" date="2015" name="Genome Announc.">
        <title>Draft Genome Sequence of Mycobacterium obuense Strain UC1, Isolated from Patient Sputum.</title>
        <authorList>
            <person name="Greninger A.L."/>
            <person name="Cunningham G."/>
            <person name="Hsu E.D."/>
            <person name="Yu J.M."/>
            <person name="Chiu C.Y."/>
            <person name="Miller S."/>
        </authorList>
    </citation>
    <scope>NUCLEOTIDE SEQUENCE [LARGE SCALE GENOMIC DNA]</scope>
    <source>
        <strain evidence="1 2">UC1</strain>
    </source>
</reference>
<evidence type="ECO:0000313" key="2">
    <source>
        <dbReference type="Proteomes" id="UP000034150"/>
    </source>
</evidence>
<dbReference type="EMBL" id="LAUZ02000016">
    <property type="protein sequence ID" value="KKF02925.1"/>
    <property type="molecule type" value="Genomic_DNA"/>
</dbReference>